<dbReference type="EMBL" id="LS974617">
    <property type="protein sequence ID" value="CAG7887616.1"/>
    <property type="molecule type" value="Genomic_DNA"/>
</dbReference>
<keyword evidence="1" id="KW-0732">Signal</keyword>
<sequence length="131" mass="14181">MTFVAFSVASFSQIISAGSCSWLGNNFWLDCVFAGVIVSQRGLERGFGLVASGGAVRLPTHILFGLWLNECILSPRNATEAVISGVNLGTTALLVFGFSSYRRWSLLSCLLCVRGWILRSLRSGLSARSCR</sequence>
<gene>
    <name evidence="2" type="ORF">BRAPAZ1V2_A01P16920.2</name>
</gene>
<dbReference type="Proteomes" id="UP000694005">
    <property type="component" value="Chromosome A01"/>
</dbReference>
<feature type="signal peptide" evidence="1">
    <location>
        <begin position="1"/>
        <end position="17"/>
    </location>
</feature>
<dbReference type="AlphaFoldDB" id="A0A8D9GWL5"/>
<reference evidence="2 3" key="1">
    <citation type="submission" date="2021-07" db="EMBL/GenBank/DDBJ databases">
        <authorList>
            <consortium name="Genoscope - CEA"/>
            <person name="William W."/>
        </authorList>
    </citation>
    <scope>NUCLEOTIDE SEQUENCE [LARGE SCALE GENOMIC DNA]</scope>
</reference>
<name>A0A8D9GWL5_BRACM</name>
<evidence type="ECO:0000313" key="2">
    <source>
        <dbReference type="EMBL" id="CAG7887616.1"/>
    </source>
</evidence>
<evidence type="ECO:0000313" key="3">
    <source>
        <dbReference type="Proteomes" id="UP000694005"/>
    </source>
</evidence>
<protein>
    <submittedName>
        <fullName evidence="2">Uncharacterized protein</fullName>
    </submittedName>
</protein>
<accession>A0A8D9GWL5</accession>
<proteinExistence type="predicted"/>
<dbReference type="Gramene" id="A01p16920.2_BraZ1">
    <property type="protein sequence ID" value="A01p16920.2_BraZ1.CDS.1"/>
    <property type="gene ID" value="A01g16920.2_BraZ1"/>
</dbReference>
<feature type="chain" id="PRO_5034963044" evidence="1">
    <location>
        <begin position="18"/>
        <end position="131"/>
    </location>
</feature>
<organism evidence="2 3">
    <name type="scientific">Brassica campestris</name>
    <name type="common">Field mustard</name>
    <dbReference type="NCBI Taxonomy" id="3711"/>
    <lineage>
        <taxon>Eukaryota</taxon>
        <taxon>Viridiplantae</taxon>
        <taxon>Streptophyta</taxon>
        <taxon>Embryophyta</taxon>
        <taxon>Tracheophyta</taxon>
        <taxon>Spermatophyta</taxon>
        <taxon>Magnoliopsida</taxon>
        <taxon>eudicotyledons</taxon>
        <taxon>Gunneridae</taxon>
        <taxon>Pentapetalae</taxon>
        <taxon>rosids</taxon>
        <taxon>malvids</taxon>
        <taxon>Brassicales</taxon>
        <taxon>Brassicaceae</taxon>
        <taxon>Brassiceae</taxon>
        <taxon>Brassica</taxon>
    </lineage>
</organism>
<evidence type="ECO:0000256" key="1">
    <source>
        <dbReference type="SAM" id="SignalP"/>
    </source>
</evidence>